<dbReference type="CDD" id="cd19690">
    <property type="entry name" value="bHLHzip_spESC1_like"/>
    <property type="match status" value="1"/>
</dbReference>
<protein>
    <recommendedName>
        <fullName evidence="5">BHLH domain-containing protein</fullName>
    </recommendedName>
</protein>
<evidence type="ECO:0000256" key="4">
    <source>
        <dbReference type="SAM" id="MobiDB-lite"/>
    </source>
</evidence>
<dbReference type="PROSITE" id="PS50888">
    <property type="entry name" value="BHLH"/>
    <property type="match status" value="1"/>
</dbReference>
<dbReference type="AlphaFoldDB" id="A0AA38UG19"/>
<evidence type="ECO:0000256" key="3">
    <source>
        <dbReference type="SAM" id="Coils"/>
    </source>
</evidence>
<feature type="region of interest" description="Disordered" evidence="4">
    <location>
        <begin position="319"/>
        <end position="393"/>
    </location>
</feature>
<feature type="compositionally biased region" description="Polar residues" evidence="4">
    <location>
        <begin position="37"/>
        <end position="47"/>
    </location>
</feature>
<name>A0AA38UG19_9AGAR</name>
<dbReference type="PANTHER" id="PTHR10328:SF15">
    <property type="entry name" value="BHLH TRANSCRIPTION FACTOR"/>
    <property type="match status" value="1"/>
</dbReference>
<feature type="compositionally biased region" description="Polar residues" evidence="4">
    <location>
        <begin position="113"/>
        <end position="130"/>
    </location>
</feature>
<feature type="region of interest" description="Disordered" evidence="4">
    <location>
        <begin position="1"/>
        <end position="72"/>
    </location>
</feature>
<dbReference type="InterPro" id="IPR036638">
    <property type="entry name" value="HLH_DNA-bd_sf"/>
</dbReference>
<proteinExistence type="predicted"/>
<dbReference type="PANTHER" id="PTHR10328">
    <property type="entry name" value="PROTEIN MAX MYC-ASSOCIATED FACTOR X"/>
    <property type="match status" value="1"/>
</dbReference>
<dbReference type="GO" id="GO:0003677">
    <property type="term" value="F:DNA binding"/>
    <property type="evidence" value="ECO:0007669"/>
    <property type="project" value="UniProtKB-KW"/>
</dbReference>
<dbReference type="Gene3D" id="4.10.280.10">
    <property type="entry name" value="Helix-loop-helix DNA-binding domain"/>
    <property type="match status" value="1"/>
</dbReference>
<comment type="caution">
    <text evidence="6">The sequence shown here is derived from an EMBL/GenBank/DDBJ whole genome shotgun (WGS) entry which is preliminary data.</text>
</comment>
<evidence type="ECO:0000256" key="2">
    <source>
        <dbReference type="ARBA" id="ARBA00023242"/>
    </source>
</evidence>
<feature type="region of interest" description="Disordered" evidence="4">
    <location>
        <begin position="152"/>
        <end position="229"/>
    </location>
</feature>
<dbReference type="InterPro" id="IPR011598">
    <property type="entry name" value="bHLH_dom"/>
</dbReference>
<dbReference type="SUPFAM" id="SSF47459">
    <property type="entry name" value="HLH, helix-loop-helix DNA-binding domain"/>
    <property type="match status" value="1"/>
</dbReference>
<evidence type="ECO:0000313" key="6">
    <source>
        <dbReference type="EMBL" id="KAJ3836822.1"/>
    </source>
</evidence>
<sequence>MSMDKSGPGEAQLSGPGVSGIEVEMELPPPKRRGSAIDTSRIASLSLNERRNSVDSRGSHWPRTNDRRDSTSSIFSAVSGYLPAFPGAESPQGRIPAGITTFAWPVSAGPHPSESNNMQHEGDPNPSTIPSPLHIMPHMNFTQDRRMSVPNVLSSSPLASTGPSRVLRSRSRPPSRQTRAETTQSASPEDPSADTLASSSSSSKAGKETGATPYSRSPELRVSHKLAERKRRKEMKDLFDELRDQLPADRGMKASKWEILSKAIDFVNQLKQGHQDMAREIDMLRHELDATRQNAGLPPFVGPPPHLVYAQGPIPTPYPLPPGVMPHPPPMPHPAPQHPQHPSHHQHPIPSPHPQPPLSRPASSQNILPPPGEPNPPPPQNGDMPRPEVHPTS</sequence>
<evidence type="ECO:0000256" key="1">
    <source>
        <dbReference type="ARBA" id="ARBA00023125"/>
    </source>
</evidence>
<feature type="compositionally biased region" description="Pro residues" evidence="4">
    <location>
        <begin position="319"/>
        <end position="339"/>
    </location>
</feature>
<feature type="region of interest" description="Disordered" evidence="4">
    <location>
        <begin position="105"/>
        <end position="136"/>
    </location>
</feature>
<feature type="coiled-coil region" evidence="3">
    <location>
        <begin position="267"/>
        <end position="294"/>
    </location>
</feature>
<evidence type="ECO:0000259" key="5">
    <source>
        <dbReference type="PROSITE" id="PS50888"/>
    </source>
</evidence>
<keyword evidence="1" id="KW-0238">DNA-binding</keyword>
<feature type="compositionally biased region" description="Polar residues" evidence="4">
    <location>
        <begin position="152"/>
        <end position="162"/>
    </location>
</feature>
<dbReference type="Pfam" id="PF00010">
    <property type="entry name" value="HLH"/>
    <property type="match status" value="1"/>
</dbReference>
<keyword evidence="7" id="KW-1185">Reference proteome</keyword>
<reference evidence="6" key="1">
    <citation type="submission" date="2022-08" db="EMBL/GenBank/DDBJ databases">
        <authorList>
            <consortium name="DOE Joint Genome Institute"/>
            <person name="Min B."/>
            <person name="Riley R."/>
            <person name="Sierra-Patev S."/>
            <person name="Naranjo-Ortiz M."/>
            <person name="Looney B."/>
            <person name="Konkel Z."/>
            <person name="Slot J.C."/>
            <person name="Sakamoto Y."/>
            <person name="Steenwyk J.L."/>
            <person name="Rokas A."/>
            <person name="Carro J."/>
            <person name="Camarero S."/>
            <person name="Ferreira P."/>
            <person name="Molpeceres G."/>
            <person name="Ruiz-Duenas F.J."/>
            <person name="Serrano A."/>
            <person name="Henrissat B."/>
            <person name="Drula E."/>
            <person name="Hughes K.W."/>
            <person name="Mata J.L."/>
            <person name="Ishikawa N.K."/>
            <person name="Vargas-Isla R."/>
            <person name="Ushijima S."/>
            <person name="Smith C.A."/>
            <person name="Ahrendt S."/>
            <person name="Andreopoulos W."/>
            <person name="He G."/>
            <person name="Labutti K."/>
            <person name="Lipzen A."/>
            <person name="Ng V."/>
            <person name="Sandor L."/>
            <person name="Barry K."/>
            <person name="Martinez A.T."/>
            <person name="Xiao Y."/>
            <person name="Gibbons J.G."/>
            <person name="Terashima K."/>
            <person name="Hibbett D.S."/>
            <person name="Grigoriev I.V."/>
        </authorList>
    </citation>
    <scope>NUCLEOTIDE SEQUENCE</scope>
    <source>
        <strain evidence="6">TFB9207</strain>
    </source>
</reference>
<feature type="compositionally biased region" description="Pro residues" evidence="4">
    <location>
        <begin position="349"/>
        <end position="359"/>
    </location>
</feature>
<organism evidence="6 7">
    <name type="scientific">Lentinula raphanica</name>
    <dbReference type="NCBI Taxonomy" id="153919"/>
    <lineage>
        <taxon>Eukaryota</taxon>
        <taxon>Fungi</taxon>
        <taxon>Dikarya</taxon>
        <taxon>Basidiomycota</taxon>
        <taxon>Agaricomycotina</taxon>
        <taxon>Agaricomycetes</taxon>
        <taxon>Agaricomycetidae</taxon>
        <taxon>Agaricales</taxon>
        <taxon>Marasmiineae</taxon>
        <taxon>Omphalotaceae</taxon>
        <taxon>Lentinula</taxon>
    </lineage>
</organism>
<accession>A0AA38UG19</accession>
<feature type="domain" description="BHLH" evidence="5">
    <location>
        <begin position="219"/>
        <end position="270"/>
    </location>
</feature>
<gene>
    <name evidence="6" type="ORF">F5878DRAFT_244519</name>
</gene>
<keyword evidence="2" id="KW-0539">Nucleus</keyword>
<dbReference type="GO" id="GO:0046983">
    <property type="term" value="F:protein dimerization activity"/>
    <property type="evidence" value="ECO:0007669"/>
    <property type="project" value="InterPro"/>
</dbReference>
<dbReference type="SMART" id="SM00353">
    <property type="entry name" value="HLH"/>
    <property type="match status" value="1"/>
</dbReference>
<dbReference type="EMBL" id="MU806291">
    <property type="protein sequence ID" value="KAJ3836822.1"/>
    <property type="molecule type" value="Genomic_DNA"/>
</dbReference>
<feature type="compositionally biased region" description="Pro residues" evidence="4">
    <location>
        <begin position="368"/>
        <end position="380"/>
    </location>
</feature>
<dbReference type="GO" id="GO:0003700">
    <property type="term" value="F:DNA-binding transcription factor activity"/>
    <property type="evidence" value="ECO:0007669"/>
    <property type="project" value="TreeGrafter"/>
</dbReference>
<keyword evidence="3" id="KW-0175">Coiled coil</keyword>
<dbReference type="Proteomes" id="UP001163846">
    <property type="component" value="Unassembled WGS sequence"/>
</dbReference>
<feature type="compositionally biased region" description="Basic and acidic residues" evidence="4">
    <location>
        <begin position="48"/>
        <end position="70"/>
    </location>
</feature>
<dbReference type="GO" id="GO:0045944">
    <property type="term" value="P:positive regulation of transcription by RNA polymerase II"/>
    <property type="evidence" value="ECO:0007669"/>
    <property type="project" value="TreeGrafter"/>
</dbReference>
<dbReference type="InterPro" id="IPR040106">
    <property type="entry name" value="Esc1_bHLHzip"/>
</dbReference>
<evidence type="ECO:0000313" key="7">
    <source>
        <dbReference type="Proteomes" id="UP001163846"/>
    </source>
</evidence>
<dbReference type="GO" id="GO:0090575">
    <property type="term" value="C:RNA polymerase II transcription regulator complex"/>
    <property type="evidence" value="ECO:0007669"/>
    <property type="project" value="TreeGrafter"/>
</dbReference>